<feature type="transmembrane region" description="Helical" evidence="2">
    <location>
        <begin position="189"/>
        <end position="207"/>
    </location>
</feature>
<proteinExistence type="predicted"/>
<protein>
    <submittedName>
        <fullName evidence="3">DUF4153 domain-containing protein</fullName>
    </submittedName>
</protein>
<sequence length="599" mass="66503">MNDTSLPALPLSSRSTIVLIALLQGLALYAVQQAGEGWPFQDIASRYRWYTWVLTIPTAIALTLVDLRDRRLWLHAAIGSAVVLALASWIGWNLGGGATGLVDGPLHWPFSLSMAIAVFVTLPWWQFRLQHGHWHATYDALFERAWQNGLTLALALAFTGLTWMLLWLWSELFQLVDINFFRDLFREEAFIALATGCLFGFGVLIGRTQHRAIQVTRQVLFAICRGLLPLLSFIAVLFVLSLPFAGLDALWKTRSATWLLVIVSLLLVAFTNAVYQHDSERAAYPMWLRRLVDASLLALPVYAGLALYAMGLRIAQYGWTLERFWGALVVLTVCGYAVGYALSVLRRRGRWLQPIERVNRWMCWGVLGVALLANSPLLDGVRISIASQVARLKHDPAVINANDALALRFELGRRGVDALRALQQDPVLGKDARAVSVIKDALARETRWSDGALLDDGLRDPAALQRHVALVKGAPAPDADWWAAVLDRSLADSQCLDVDERCVALRRDLDGDGSDEMLLCRLEKQVGPFCQLHVRMDGKWQNAGTLTFYGHANRAAADAANAALMAGELQLQRPRWPQVSLAGSLPQSVDEPPRKKDTP</sequence>
<gene>
    <name evidence="3" type="ORF">PDM29_12305</name>
</gene>
<feature type="transmembrane region" description="Helical" evidence="2">
    <location>
        <begin position="49"/>
        <end position="65"/>
    </location>
</feature>
<feature type="transmembrane region" description="Helical" evidence="2">
    <location>
        <begin position="256"/>
        <end position="275"/>
    </location>
</feature>
<keyword evidence="2" id="KW-0812">Transmembrane</keyword>
<feature type="transmembrane region" description="Helical" evidence="2">
    <location>
        <begin position="324"/>
        <end position="346"/>
    </location>
</feature>
<feature type="transmembrane region" description="Helical" evidence="2">
    <location>
        <begin position="106"/>
        <end position="127"/>
    </location>
</feature>
<feature type="transmembrane region" description="Helical" evidence="2">
    <location>
        <begin position="219"/>
        <end position="244"/>
    </location>
</feature>
<dbReference type="Proteomes" id="UP001302072">
    <property type="component" value="Chromosome"/>
</dbReference>
<feature type="transmembrane region" description="Helical" evidence="2">
    <location>
        <begin position="296"/>
        <end position="318"/>
    </location>
</feature>
<feature type="transmembrane region" description="Helical" evidence="2">
    <location>
        <begin position="148"/>
        <end position="169"/>
    </location>
</feature>
<evidence type="ECO:0000313" key="4">
    <source>
        <dbReference type="Proteomes" id="UP001302072"/>
    </source>
</evidence>
<dbReference type="InterPro" id="IPR025291">
    <property type="entry name" value="DUF4153"/>
</dbReference>
<dbReference type="Pfam" id="PF13687">
    <property type="entry name" value="DUF4153"/>
    <property type="match status" value="1"/>
</dbReference>
<evidence type="ECO:0000256" key="2">
    <source>
        <dbReference type="SAM" id="Phobius"/>
    </source>
</evidence>
<reference evidence="3 4" key="1">
    <citation type="submission" date="2022-12" db="EMBL/GenBank/DDBJ databases">
        <title>Two new species, Stenotrophomonas aracearum and Stenotrophomonas oahuensis, isolated from Anthurium (Araceae family) in Hawaii.</title>
        <authorList>
            <person name="Chunag S.C."/>
            <person name="Dobhal S."/>
            <person name="Alvarez A."/>
            <person name="Arif M."/>
        </authorList>
    </citation>
    <scope>NUCLEOTIDE SEQUENCE [LARGE SCALE GENOMIC DNA]</scope>
    <source>
        <strain evidence="3 4">A5586</strain>
    </source>
</reference>
<dbReference type="RefSeq" id="WP_311190408.1">
    <property type="nucleotide sequence ID" value="NZ_CP115541.1"/>
</dbReference>
<keyword evidence="4" id="KW-1185">Reference proteome</keyword>
<keyword evidence="2" id="KW-1133">Transmembrane helix</keyword>
<accession>A0ABY9YLK8</accession>
<name>A0ABY9YLK8_9GAMM</name>
<feature type="transmembrane region" description="Helical" evidence="2">
    <location>
        <begin position="72"/>
        <end position="94"/>
    </location>
</feature>
<dbReference type="EMBL" id="CP115541">
    <property type="protein sequence ID" value="WNH51149.1"/>
    <property type="molecule type" value="Genomic_DNA"/>
</dbReference>
<organism evidence="3 4">
    <name type="scientific">Stenotrophomonas oahuensis</name>
    <dbReference type="NCBI Taxonomy" id="3003271"/>
    <lineage>
        <taxon>Bacteria</taxon>
        <taxon>Pseudomonadati</taxon>
        <taxon>Pseudomonadota</taxon>
        <taxon>Gammaproteobacteria</taxon>
        <taxon>Lysobacterales</taxon>
        <taxon>Lysobacteraceae</taxon>
        <taxon>Stenotrophomonas</taxon>
    </lineage>
</organism>
<evidence type="ECO:0000313" key="3">
    <source>
        <dbReference type="EMBL" id="WNH51149.1"/>
    </source>
</evidence>
<keyword evidence="2" id="KW-0472">Membrane</keyword>
<evidence type="ECO:0000256" key="1">
    <source>
        <dbReference type="SAM" id="MobiDB-lite"/>
    </source>
</evidence>
<feature type="transmembrane region" description="Helical" evidence="2">
    <location>
        <begin position="358"/>
        <end position="378"/>
    </location>
</feature>
<feature type="region of interest" description="Disordered" evidence="1">
    <location>
        <begin position="580"/>
        <end position="599"/>
    </location>
</feature>